<dbReference type="EC" id="3.-.-.-" evidence="4"/>
<protein>
    <submittedName>
        <fullName evidence="4">Cysteine hydrolase family protein</fullName>
        <ecNumber evidence="4">3.-.-.-</ecNumber>
    </submittedName>
</protein>
<evidence type="ECO:0000256" key="1">
    <source>
        <dbReference type="ARBA" id="ARBA00006336"/>
    </source>
</evidence>
<dbReference type="InterPro" id="IPR036380">
    <property type="entry name" value="Isochorismatase-like_sf"/>
</dbReference>
<dbReference type="AlphaFoldDB" id="A0AA96LF09"/>
<keyword evidence="5" id="KW-1185">Reference proteome</keyword>
<dbReference type="SUPFAM" id="SSF52499">
    <property type="entry name" value="Isochorismatase-like hydrolases"/>
    <property type="match status" value="1"/>
</dbReference>
<dbReference type="Gene3D" id="3.40.50.850">
    <property type="entry name" value="Isochorismatase-like"/>
    <property type="match status" value="1"/>
</dbReference>
<comment type="similarity">
    <text evidence="1">Belongs to the isochorismatase family.</text>
</comment>
<gene>
    <name evidence="4" type="ORF">MJA45_01765</name>
</gene>
<organism evidence="4 5">
    <name type="scientific">Paenibacillus aurantius</name>
    <dbReference type="NCBI Taxonomy" id="2918900"/>
    <lineage>
        <taxon>Bacteria</taxon>
        <taxon>Bacillati</taxon>
        <taxon>Bacillota</taxon>
        <taxon>Bacilli</taxon>
        <taxon>Bacillales</taxon>
        <taxon>Paenibacillaceae</taxon>
        <taxon>Paenibacillus</taxon>
    </lineage>
</organism>
<accession>A0AA96LF09</accession>
<dbReference type="InterPro" id="IPR050272">
    <property type="entry name" value="Isochorismatase-like_hydrls"/>
</dbReference>
<evidence type="ECO:0000256" key="2">
    <source>
        <dbReference type="ARBA" id="ARBA00022801"/>
    </source>
</evidence>
<proteinExistence type="inferred from homology"/>
<dbReference type="GO" id="GO:0016787">
    <property type="term" value="F:hydrolase activity"/>
    <property type="evidence" value="ECO:0007669"/>
    <property type="project" value="UniProtKB-KW"/>
</dbReference>
<evidence type="ECO:0000259" key="3">
    <source>
        <dbReference type="Pfam" id="PF00857"/>
    </source>
</evidence>
<keyword evidence="2 4" id="KW-0378">Hydrolase</keyword>
<reference evidence="4 5" key="1">
    <citation type="submission" date="2022-02" db="EMBL/GenBank/DDBJ databases">
        <title>Paenibacillus sp. MBLB1776 Whole Genome Shotgun Sequencing.</title>
        <authorList>
            <person name="Hwang C.Y."/>
            <person name="Cho E.-S."/>
            <person name="Seo M.-J."/>
        </authorList>
    </citation>
    <scope>NUCLEOTIDE SEQUENCE [LARGE SCALE GENOMIC DNA]</scope>
    <source>
        <strain evidence="4 5">MBLB1776</strain>
    </source>
</reference>
<dbReference type="RefSeq" id="WP_315605582.1">
    <property type="nucleotide sequence ID" value="NZ_CP130318.1"/>
</dbReference>
<dbReference type="Proteomes" id="UP001305702">
    <property type="component" value="Chromosome"/>
</dbReference>
<dbReference type="EMBL" id="CP130318">
    <property type="protein sequence ID" value="WNQ11808.1"/>
    <property type="molecule type" value="Genomic_DNA"/>
</dbReference>
<feature type="domain" description="Isochorismatase-like" evidence="3">
    <location>
        <begin position="9"/>
        <end position="179"/>
    </location>
</feature>
<sequence length="185" mass="20694">MNLLSHTPLLIIDVQKAFDDPKWGERNHPEAEANLKLLLAAWRASGRPVWFVQHLSRSESSLFHPDQPTCAFKEGLEPVEGEPVFRKTVNSSFIGTDLEPSLRRLGCEQLVIAGLTTNHCVETTTRMAGNLGFQPILVEDACATFGRRGPDGTYYPPEQIHEMTLVNLHEEFARIATTREVLGMV</sequence>
<name>A0AA96LF09_9BACL</name>
<dbReference type="PANTHER" id="PTHR43540">
    <property type="entry name" value="PEROXYUREIDOACRYLATE/UREIDOACRYLATE AMIDOHYDROLASE-RELATED"/>
    <property type="match status" value="1"/>
</dbReference>
<evidence type="ECO:0000313" key="4">
    <source>
        <dbReference type="EMBL" id="WNQ11808.1"/>
    </source>
</evidence>
<evidence type="ECO:0000313" key="5">
    <source>
        <dbReference type="Proteomes" id="UP001305702"/>
    </source>
</evidence>
<dbReference type="CDD" id="cd01014">
    <property type="entry name" value="nicotinamidase_related"/>
    <property type="match status" value="1"/>
</dbReference>
<dbReference type="KEGG" id="paun:MJA45_01765"/>
<dbReference type="Pfam" id="PF00857">
    <property type="entry name" value="Isochorismatase"/>
    <property type="match status" value="1"/>
</dbReference>
<dbReference type="PANTHER" id="PTHR43540:SF1">
    <property type="entry name" value="ISOCHORISMATASE HYDROLASE"/>
    <property type="match status" value="1"/>
</dbReference>
<dbReference type="InterPro" id="IPR000868">
    <property type="entry name" value="Isochorismatase-like_dom"/>
</dbReference>